<dbReference type="Pfam" id="PF00665">
    <property type="entry name" value="rve"/>
    <property type="match status" value="1"/>
</dbReference>
<proteinExistence type="predicted"/>
<gene>
    <name evidence="4" type="ORF">SLIV_08215</name>
</gene>
<dbReference type="InterPro" id="IPR036397">
    <property type="entry name" value="RNaseH_sf"/>
</dbReference>
<dbReference type="Pfam" id="PF13333">
    <property type="entry name" value="rve_2"/>
    <property type="match status" value="1"/>
</dbReference>
<dbReference type="InterPro" id="IPR048020">
    <property type="entry name" value="Transpos_IS3"/>
</dbReference>
<evidence type="ECO:0000313" key="4">
    <source>
        <dbReference type="EMBL" id="AIJ12655.1"/>
    </source>
</evidence>
<evidence type="ECO:0000259" key="3">
    <source>
        <dbReference type="PROSITE" id="PS50994"/>
    </source>
</evidence>
<dbReference type="EMBL" id="CP009124">
    <property type="protein sequence ID" value="AIJ12655.1"/>
    <property type="molecule type" value="Genomic_DNA"/>
</dbReference>
<dbReference type="PROSITE" id="PS50994">
    <property type="entry name" value="INTEGRASE"/>
    <property type="match status" value="1"/>
</dbReference>
<dbReference type="Gene3D" id="3.30.420.10">
    <property type="entry name" value="Ribonuclease H-like superfamily/Ribonuclease H"/>
    <property type="match status" value="1"/>
</dbReference>
<feature type="compositionally biased region" description="Low complexity" evidence="2">
    <location>
        <begin position="646"/>
        <end position="659"/>
    </location>
</feature>
<evidence type="ECO:0000313" key="5">
    <source>
        <dbReference type="Proteomes" id="UP000028682"/>
    </source>
</evidence>
<dbReference type="InterPro" id="IPR050900">
    <property type="entry name" value="Transposase_IS3/IS150/IS904"/>
</dbReference>
<feature type="compositionally biased region" description="Basic residues" evidence="2">
    <location>
        <begin position="696"/>
        <end position="710"/>
    </location>
</feature>
<dbReference type="NCBIfam" id="NF033516">
    <property type="entry name" value="transpos_IS3"/>
    <property type="match status" value="1"/>
</dbReference>
<dbReference type="InterPro" id="IPR001584">
    <property type="entry name" value="Integrase_cat-core"/>
</dbReference>
<dbReference type="Pfam" id="PF13276">
    <property type="entry name" value="HTH_21"/>
    <property type="match status" value="1"/>
</dbReference>
<dbReference type="InterPro" id="IPR025948">
    <property type="entry name" value="HTH-like_dom"/>
</dbReference>
<feature type="compositionally biased region" description="Basic and acidic residues" evidence="2">
    <location>
        <begin position="666"/>
        <end position="675"/>
    </location>
</feature>
<comment type="function">
    <text evidence="1">Involved in the transposition of the insertion sequence.</text>
</comment>
<dbReference type="SUPFAM" id="SSF53098">
    <property type="entry name" value="Ribonuclease H-like"/>
    <property type="match status" value="1"/>
</dbReference>
<feature type="compositionally biased region" description="Basic and acidic residues" evidence="2">
    <location>
        <begin position="725"/>
        <end position="737"/>
    </location>
</feature>
<keyword evidence="5" id="KW-1185">Reference proteome</keyword>
<accession>A0ABM5QXY2</accession>
<dbReference type="PANTHER" id="PTHR46889:SF4">
    <property type="entry name" value="TRANSPOSASE INSO FOR INSERTION SEQUENCE ELEMENT IS911B-RELATED"/>
    <property type="match status" value="1"/>
</dbReference>
<name>A0ABM5QXY2_STRLI</name>
<organism evidence="4 5">
    <name type="scientific">Streptomyces lividans TK24</name>
    <dbReference type="NCBI Taxonomy" id="457428"/>
    <lineage>
        <taxon>Bacteria</taxon>
        <taxon>Bacillati</taxon>
        <taxon>Actinomycetota</taxon>
        <taxon>Actinomycetes</taxon>
        <taxon>Kitasatosporales</taxon>
        <taxon>Streptomycetaceae</taxon>
        <taxon>Streptomyces</taxon>
    </lineage>
</organism>
<dbReference type="Proteomes" id="UP000028682">
    <property type="component" value="Chromosome"/>
</dbReference>
<sequence length="1044" mass="118018">MYGAGSKITFRDYVQGTWGSFDTPAGRVDYIMTKARLGGDADAPERQLTKSLVPVREVMDAGDLDFNQLLQRDLDDHRVAVNLIPYLLKQKSTGPAFFPPIVAVLLPFQNKRPTAFPALGAPTSVEHDDAQWQEERAANAFRVHRLVGADGQLHGANLGKLWWNQSESSLVVLDGQHRAMALLAIERTLSRSWQGSGEQFRPFYQHQVEHLLHEYQVSELDLAKIEVPVTVCWFPGETGESSRAHEAARKLFVDVNKEARPPSESRIILLSDGELSNVLTRSLLSALRGRSGTYLPLYAVEYDNPEVNTSRPARWSVMTNIHLLKMAVNRCIFGPPKYLTNLAQPISGREKGEERDRFMRTQLDLVSLLPEYFDDAGYPYDLDGIGDTKFPLGRSEALASRFMDTWGQAILTLLSRTAPYAAHAASLTSFKDSWHTANTHAQLAHDALFGGVGVYWTLRDSYDHYQANRTQDGPKPPKSDVIRAWEAQKEKEAEFDEHRAHEYLGSVRPDAVRRCKIAFGVFNTHACQLGMIMTLGSLWEMRKNQPGGADLKDLPAFADALVTAWNTFFAMDRGRARDRRYAFSKDCSNPINQITNMDTPNAVYFRYFWMQALTMPSVWQHISLSWPRIRGVPEARLMILARRRTTSSASTTQIPGRAPRAGRPRGPHDGPADRARRQRPGHPQGSPARLGPPGRGGRRRTRRPADHRRARGTEATPQRGSGVEAGERHPQSRERVFCGRTRPSPDEADQVIEHLRDKGLGVGFACRVLGLSESAYYARKKRPKSARRLRDEQLKPLIEQVHAESGGTYGARRITRALRRKGVVVARCTVERLMRELGLEGVIRGQRRRTTVPEPSAPRPPDLVDRDFTASRPDQLWVADMTYVRTWSGWAYVAFVLDVYSRMIVGWQVANHMRTELPLDALEMALWRRRIKKDSGLVHHSDRGSQYVSIRYTERLSEIGASASVGSVADSYDNAMAEALNGTFKAELIEMQGPWRDVDQVERAIFQWVTWYNEERLHSALDYVPPAEYERAWWREQEATPQSA</sequence>
<reference evidence="5" key="1">
    <citation type="submission" date="2014-08" db="EMBL/GenBank/DDBJ databases">
        <title>Complete genome sequence of Streptomyces lividans TK24.</title>
        <authorList>
            <consortium name="StrepSynth"/>
            <person name="Ruckert C."/>
            <person name="Fridjonson O.H."/>
            <person name="Lambert C."/>
            <person name="van Wezel G.P."/>
            <person name="Bernaerts K."/>
            <person name="Anne J."/>
            <person name="Economou A."/>
            <person name="Kalinowski J."/>
        </authorList>
    </citation>
    <scope>NUCLEOTIDE SEQUENCE [LARGE SCALE GENOMIC DNA]</scope>
    <source>
        <strain evidence="5">TK24</strain>
    </source>
</reference>
<evidence type="ECO:0000256" key="2">
    <source>
        <dbReference type="SAM" id="MobiDB-lite"/>
    </source>
</evidence>
<evidence type="ECO:0000256" key="1">
    <source>
        <dbReference type="ARBA" id="ARBA00002286"/>
    </source>
</evidence>
<feature type="region of interest" description="Disordered" evidence="2">
    <location>
        <begin position="643"/>
        <end position="745"/>
    </location>
</feature>
<dbReference type="PANTHER" id="PTHR46889">
    <property type="entry name" value="TRANSPOSASE INSF FOR INSERTION SEQUENCE IS3B-RELATED"/>
    <property type="match status" value="1"/>
</dbReference>
<feature type="domain" description="Integrase catalytic" evidence="3">
    <location>
        <begin position="869"/>
        <end position="1033"/>
    </location>
</feature>
<dbReference type="InterPro" id="IPR012337">
    <property type="entry name" value="RNaseH-like_sf"/>
</dbReference>
<protein>
    <recommendedName>
        <fullName evidence="3">Integrase catalytic domain-containing protein</fullName>
    </recommendedName>
</protein>